<proteinExistence type="inferred from homology"/>
<dbReference type="InterPro" id="IPR036390">
    <property type="entry name" value="WH_DNA-bd_sf"/>
</dbReference>
<dbReference type="InterPro" id="IPR055166">
    <property type="entry name" value="Transc_reg_Sar_Rot_HTH"/>
</dbReference>
<dbReference type="Pfam" id="PF22381">
    <property type="entry name" value="Staph_reg_Sar_Rot"/>
    <property type="match status" value="1"/>
</dbReference>
<keyword evidence="3" id="KW-0805">Transcription regulation</keyword>
<comment type="subcellular location">
    <subcellularLocation>
        <location evidence="1">Cytoplasm</location>
    </subcellularLocation>
</comment>
<dbReference type="EMBL" id="VSSQ01061113">
    <property type="protein sequence ID" value="MPN14481.1"/>
    <property type="molecule type" value="Genomic_DNA"/>
</dbReference>
<evidence type="ECO:0000256" key="5">
    <source>
        <dbReference type="ARBA" id="ARBA00023163"/>
    </source>
</evidence>
<keyword evidence="2" id="KW-0963">Cytoplasm</keyword>
<reference evidence="10" key="1">
    <citation type="submission" date="2019-08" db="EMBL/GenBank/DDBJ databases">
        <authorList>
            <person name="Kucharzyk K."/>
            <person name="Murdoch R.W."/>
            <person name="Higgins S."/>
            <person name="Loffler F."/>
        </authorList>
    </citation>
    <scope>NUCLEOTIDE SEQUENCE</scope>
</reference>
<feature type="domain" description="HTH marR-type" evidence="9">
    <location>
        <begin position="9"/>
        <end position="141"/>
    </location>
</feature>
<evidence type="ECO:0000256" key="8">
    <source>
        <dbReference type="ARBA" id="ARBA00047207"/>
    </source>
</evidence>
<protein>
    <recommendedName>
        <fullName evidence="7">HTH-type transcriptional regulator SarZ</fullName>
    </recommendedName>
    <alternativeName>
        <fullName evidence="8">Staphylococcal accessory regulator Z</fullName>
    </alternativeName>
</protein>
<sequence length="151" mass="17563">MDYEQLKLENQLCFPFYAVSRLIIRTYQEDLDRLGITYPQYLVLMVLWEKDGISVNEITEKLILNTNTVTPLLKRMEAMQLITRTPSTVDQRKIIIQLTSQGWAMRESAAEIPLKLMNKLNLEASDVQIAEAFHLKNKLYELIKVLDKSSN</sequence>
<dbReference type="PROSITE" id="PS50995">
    <property type="entry name" value="HTH_MARR_2"/>
    <property type="match status" value="1"/>
</dbReference>
<dbReference type="InterPro" id="IPR000835">
    <property type="entry name" value="HTH_MarR-typ"/>
</dbReference>
<evidence type="ECO:0000256" key="2">
    <source>
        <dbReference type="ARBA" id="ARBA00022490"/>
    </source>
</evidence>
<name>A0A645FJC2_9ZZZZ</name>
<gene>
    <name evidence="10" type="primary">ohrR_13</name>
    <name evidence="10" type="ORF">SDC9_161808</name>
</gene>
<comment type="caution">
    <text evidence="10">The sequence shown here is derived from an EMBL/GenBank/DDBJ whole genome shotgun (WGS) entry which is preliminary data.</text>
</comment>
<evidence type="ECO:0000256" key="7">
    <source>
        <dbReference type="ARBA" id="ARBA00047188"/>
    </source>
</evidence>
<dbReference type="AlphaFoldDB" id="A0A645FJC2"/>
<evidence type="ECO:0000313" key="10">
    <source>
        <dbReference type="EMBL" id="MPN14481.1"/>
    </source>
</evidence>
<dbReference type="FunFam" id="1.10.10.10:FF:000163">
    <property type="entry name" value="MarR family transcriptional regulator"/>
    <property type="match status" value="1"/>
</dbReference>
<dbReference type="SUPFAM" id="SSF46785">
    <property type="entry name" value="Winged helix' DNA-binding domain"/>
    <property type="match status" value="1"/>
</dbReference>
<dbReference type="Gene3D" id="1.10.10.10">
    <property type="entry name" value="Winged helix-like DNA-binding domain superfamily/Winged helix DNA-binding domain"/>
    <property type="match status" value="1"/>
</dbReference>
<keyword evidence="5" id="KW-0804">Transcription</keyword>
<dbReference type="GO" id="GO:0003677">
    <property type="term" value="F:DNA binding"/>
    <property type="evidence" value="ECO:0007669"/>
    <property type="project" value="UniProtKB-KW"/>
</dbReference>
<organism evidence="10">
    <name type="scientific">bioreactor metagenome</name>
    <dbReference type="NCBI Taxonomy" id="1076179"/>
    <lineage>
        <taxon>unclassified sequences</taxon>
        <taxon>metagenomes</taxon>
        <taxon>ecological metagenomes</taxon>
    </lineage>
</organism>
<dbReference type="SMART" id="SM00347">
    <property type="entry name" value="HTH_MARR"/>
    <property type="match status" value="1"/>
</dbReference>
<dbReference type="InterPro" id="IPR036388">
    <property type="entry name" value="WH-like_DNA-bd_sf"/>
</dbReference>
<keyword evidence="4" id="KW-0238">DNA-binding</keyword>
<evidence type="ECO:0000256" key="1">
    <source>
        <dbReference type="ARBA" id="ARBA00004496"/>
    </source>
</evidence>
<dbReference type="GO" id="GO:0005737">
    <property type="term" value="C:cytoplasm"/>
    <property type="evidence" value="ECO:0007669"/>
    <property type="project" value="UniProtKB-SubCell"/>
</dbReference>
<evidence type="ECO:0000256" key="6">
    <source>
        <dbReference type="ARBA" id="ARBA00046337"/>
    </source>
</evidence>
<dbReference type="PANTHER" id="PTHR42756:SF1">
    <property type="entry name" value="TRANSCRIPTIONAL REPRESSOR OF EMRAB OPERON"/>
    <property type="match status" value="1"/>
</dbReference>
<accession>A0A645FJC2</accession>
<evidence type="ECO:0000259" key="9">
    <source>
        <dbReference type="PROSITE" id="PS50995"/>
    </source>
</evidence>
<comment type="similarity">
    <text evidence="6">Belongs to the SarZ family.</text>
</comment>
<dbReference type="PANTHER" id="PTHR42756">
    <property type="entry name" value="TRANSCRIPTIONAL REGULATOR, MARR"/>
    <property type="match status" value="1"/>
</dbReference>
<evidence type="ECO:0000256" key="4">
    <source>
        <dbReference type="ARBA" id="ARBA00023125"/>
    </source>
</evidence>
<dbReference type="GO" id="GO:0003700">
    <property type="term" value="F:DNA-binding transcription factor activity"/>
    <property type="evidence" value="ECO:0007669"/>
    <property type="project" value="InterPro"/>
</dbReference>
<evidence type="ECO:0000256" key="3">
    <source>
        <dbReference type="ARBA" id="ARBA00023015"/>
    </source>
</evidence>